<dbReference type="Pfam" id="PF01965">
    <property type="entry name" value="DJ-1_PfpI"/>
    <property type="match status" value="1"/>
</dbReference>
<sequence>MAAMALLLLNCTTIPGGAHRPAAEAASTRRARRTVPLTSASSPSPPPPAKKKVLVPVGLGTEEMEAVILVDVLRRAGADVVMASVEPGLEVEASSGTKLVADTSIAACANVIFDLVALPVSNFRC</sequence>
<dbReference type="Proteomes" id="UP000797356">
    <property type="component" value="Chromosome 1"/>
</dbReference>
<proteinExistence type="predicted"/>
<dbReference type="OrthoDB" id="688175at2759"/>
<feature type="compositionally biased region" description="Low complexity" evidence="1">
    <location>
        <begin position="23"/>
        <end position="42"/>
    </location>
</feature>
<accession>A0A8K0HVP6</accession>
<dbReference type="GO" id="GO:1903189">
    <property type="term" value="P:glyoxal metabolic process"/>
    <property type="evidence" value="ECO:0007669"/>
    <property type="project" value="TreeGrafter"/>
</dbReference>
<dbReference type="SUPFAM" id="SSF52317">
    <property type="entry name" value="Class I glutamine amidotransferase-like"/>
    <property type="match status" value="1"/>
</dbReference>
<dbReference type="AlphaFoldDB" id="A0A8K0HVP6"/>
<reference evidence="4" key="2">
    <citation type="submission" date="2019-07" db="EMBL/GenBank/DDBJ databases">
        <authorList>
            <person name="Yang Y."/>
            <person name="Bocs S."/>
            <person name="Baudouin L."/>
        </authorList>
    </citation>
    <scope>NUCLEOTIDE SEQUENCE</scope>
    <source>
        <tissue evidence="4">Spear leaf of Hainan Tall coconut</tissue>
    </source>
</reference>
<evidence type="ECO:0000259" key="3">
    <source>
        <dbReference type="Pfam" id="PF01965"/>
    </source>
</evidence>
<evidence type="ECO:0000256" key="1">
    <source>
        <dbReference type="SAM" id="MobiDB-lite"/>
    </source>
</evidence>
<comment type="caution">
    <text evidence="4">The sequence shown here is derived from an EMBL/GenBank/DDBJ whole genome shotgun (WGS) entry which is preliminary data.</text>
</comment>
<evidence type="ECO:0000313" key="5">
    <source>
        <dbReference type="Proteomes" id="UP000797356"/>
    </source>
</evidence>
<dbReference type="Gene3D" id="3.40.50.880">
    <property type="match status" value="1"/>
</dbReference>
<feature type="domain" description="DJ-1/PfpI" evidence="3">
    <location>
        <begin position="51"/>
        <end position="119"/>
    </location>
</feature>
<feature type="signal peptide" evidence="2">
    <location>
        <begin position="1"/>
        <end position="18"/>
    </location>
</feature>
<dbReference type="InterPro" id="IPR029062">
    <property type="entry name" value="Class_I_gatase-like"/>
</dbReference>
<reference evidence="4" key="1">
    <citation type="journal article" date="2017" name="Gigascience">
        <title>The genome draft of coconut (Cocos nucifera).</title>
        <authorList>
            <person name="Xiao Y."/>
            <person name="Xu P."/>
            <person name="Fan H."/>
            <person name="Baudouin L."/>
            <person name="Xia W."/>
            <person name="Bocs S."/>
            <person name="Xu J."/>
            <person name="Li Q."/>
            <person name="Guo A."/>
            <person name="Zhou L."/>
            <person name="Li J."/>
            <person name="Wu Y."/>
            <person name="Ma Z."/>
            <person name="Armero A."/>
            <person name="Issali A.E."/>
            <person name="Liu N."/>
            <person name="Peng M."/>
            <person name="Yang Y."/>
        </authorList>
    </citation>
    <scope>NUCLEOTIDE SEQUENCE</scope>
    <source>
        <tissue evidence="4">Spear leaf of Hainan Tall coconut</tissue>
    </source>
</reference>
<dbReference type="GO" id="GO:0005737">
    <property type="term" value="C:cytoplasm"/>
    <property type="evidence" value="ECO:0007669"/>
    <property type="project" value="TreeGrafter"/>
</dbReference>
<dbReference type="InterPro" id="IPR002818">
    <property type="entry name" value="DJ-1/PfpI"/>
</dbReference>
<feature type="region of interest" description="Disordered" evidence="1">
    <location>
        <begin position="19"/>
        <end position="50"/>
    </location>
</feature>
<dbReference type="PANTHER" id="PTHR48094">
    <property type="entry name" value="PROTEIN/NUCLEIC ACID DEGLYCASE DJ-1-RELATED"/>
    <property type="match status" value="1"/>
</dbReference>
<evidence type="ECO:0000313" key="4">
    <source>
        <dbReference type="EMBL" id="KAG1327561.1"/>
    </source>
</evidence>
<protein>
    <recommendedName>
        <fullName evidence="3">DJ-1/PfpI domain-containing protein</fullName>
    </recommendedName>
</protein>
<dbReference type="PANTHER" id="PTHR48094:SF7">
    <property type="entry name" value="PROTEIN DJ-1 HOMOLOG C"/>
    <property type="match status" value="1"/>
</dbReference>
<keyword evidence="2" id="KW-0732">Signal</keyword>
<name>A0A8K0HVP6_COCNU</name>
<evidence type="ECO:0000256" key="2">
    <source>
        <dbReference type="SAM" id="SignalP"/>
    </source>
</evidence>
<keyword evidence="5" id="KW-1185">Reference proteome</keyword>
<gene>
    <name evidence="4" type="ORF">COCNU_01G014950</name>
</gene>
<feature type="chain" id="PRO_5035481144" description="DJ-1/PfpI domain-containing protein" evidence="2">
    <location>
        <begin position="19"/>
        <end position="125"/>
    </location>
</feature>
<dbReference type="EMBL" id="CM017872">
    <property type="protein sequence ID" value="KAG1327561.1"/>
    <property type="molecule type" value="Genomic_DNA"/>
</dbReference>
<dbReference type="InterPro" id="IPR050325">
    <property type="entry name" value="Prot/Nucl_acid_deglycase"/>
</dbReference>
<organism evidence="4 5">
    <name type="scientific">Cocos nucifera</name>
    <name type="common">Coconut palm</name>
    <dbReference type="NCBI Taxonomy" id="13894"/>
    <lineage>
        <taxon>Eukaryota</taxon>
        <taxon>Viridiplantae</taxon>
        <taxon>Streptophyta</taxon>
        <taxon>Embryophyta</taxon>
        <taxon>Tracheophyta</taxon>
        <taxon>Spermatophyta</taxon>
        <taxon>Magnoliopsida</taxon>
        <taxon>Liliopsida</taxon>
        <taxon>Arecaceae</taxon>
        <taxon>Arecoideae</taxon>
        <taxon>Cocoseae</taxon>
        <taxon>Attaleinae</taxon>
        <taxon>Cocos</taxon>
    </lineage>
</organism>